<dbReference type="Proteomes" id="UP000789405">
    <property type="component" value="Unassembled WGS sequence"/>
</dbReference>
<reference evidence="1" key="1">
    <citation type="submission" date="2021-06" db="EMBL/GenBank/DDBJ databases">
        <authorList>
            <person name="Kallberg Y."/>
            <person name="Tangrot J."/>
            <person name="Rosling A."/>
        </authorList>
    </citation>
    <scope>NUCLEOTIDE SEQUENCE</scope>
    <source>
        <strain evidence="1">MA453B</strain>
    </source>
</reference>
<name>A0A9N9C389_9GLOM</name>
<keyword evidence="2" id="KW-1185">Reference proteome</keyword>
<accession>A0A9N9C389</accession>
<evidence type="ECO:0000313" key="1">
    <source>
        <dbReference type="EMBL" id="CAG8585310.1"/>
    </source>
</evidence>
<dbReference type="AlphaFoldDB" id="A0A9N9C389"/>
<dbReference type="EMBL" id="CAJVPY010003222">
    <property type="protein sequence ID" value="CAG8585310.1"/>
    <property type="molecule type" value="Genomic_DNA"/>
</dbReference>
<sequence length="261" mass="31192">MTPNLIFLNIYNYWALRSRKIRSIHPHYEKRQKELQQLLVTWLIADSHPLIIVQRETAEYLVNCISDCRTQWNSSYLAWIQLVQIKIYIELLIIYLTSHDNSNDQLLQVLGPFEESYALGCKRIENIFKSNQVNEDESYNIEDYNAFDDYEKEESKMNNLELKSVFALLDPHLKSLDYMDNMNRIAVKNFFRQLYDNEKTVEIDQNEKELDDNNQNLEKQVSDEFIVIANPLYILYLLKSLEKEDCPIDNEIDKYMRQPEI</sequence>
<proteinExistence type="predicted"/>
<organism evidence="1 2">
    <name type="scientific">Dentiscutata erythropus</name>
    <dbReference type="NCBI Taxonomy" id="1348616"/>
    <lineage>
        <taxon>Eukaryota</taxon>
        <taxon>Fungi</taxon>
        <taxon>Fungi incertae sedis</taxon>
        <taxon>Mucoromycota</taxon>
        <taxon>Glomeromycotina</taxon>
        <taxon>Glomeromycetes</taxon>
        <taxon>Diversisporales</taxon>
        <taxon>Gigasporaceae</taxon>
        <taxon>Dentiscutata</taxon>
    </lineage>
</organism>
<dbReference type="OrthoDB" id="2457758at2759"/>
<evidence type="ECO:0000313" key="2">
    <source>
        <dbReference type="Proteomes" id="UP000789405"/>
    </source>
</evidence>
<comment type="caution">
    <text evidence="1">The sequence shown here is derived from an EMBL/GenBank/DDBJ whole genome shotgun (WGS) entry which is preliminary data.</text>
</comment>
<feature type="non-terminal residue" evidence="1">
    <location>
        <position position="1"/>
    </location>
</feature>
<protein>
    <submittedName>
        <fullName evidence="1">8333_t:CDS:1</fullName>
    </submittedName>
</protein>
<feature type="non-terminal residue" evidence="1">
    <location>
        <position position="261"/>
    </location>
</feature>
<gene>
    <name evidence="1" type="ORF">DERYTH_LOCUS6894</name>
</gene>